<dbReference type="AlphaFoldDB" id="X1MUY8"/>
<comment type="caution">
    <text evidence="2">The sequence shown here is derived from an EMBL/GenBank/DDBJ whole genome shotgun (WGS) entry which is preliminary data.</text>
</comment>
<keyword evidence="1" id="KW-0812">Transmembrane</keyword>
<proteinExistence type="predicted"/>
<keyword evidence="1" id="KW-1133">Transmembrane helix</keyword>
<gene>
    <name evidence="2" type="ORF">S06H3_08638</name>
</gene>
<keyword evidence="1" id="KW-0472">Membrane</keyword>
<accession>X1MUY8</accession>
<feature type="transmembrane region" description="Helical" evidence="1">
    <location>
        <begin position="12"/>
        <end position="29"/>
    </location>
</feature>
<dbReference type="EMBL" id="BARV01003673">
    <property type="protein sequence ID" value="GAI10199.1"/>
    <property type="molecule type" value="Genomic_DNA"/>
</dbReference>
<organism evidence="2">
    <name type="scientific">marine sediment metagenome</name>
    <dbReference type="NCBI Taxonomy" id="412755"/>
    <lineage>
        <taxon>unclassified sequences</taxon>
        <taxon>metagenomes</taxon>
        <taxon>ecological metagenomes</taxon>
    </lineage>
</organism>
<sequence length="158" mass="17796">MQDEYAMDYLPIGSVIISVLCLILTIFLWKRADRKTLLTLKGLGKQLQDGIADINLQLEPIITANSRAMGAISSLSDDTKMGKAIERRIGQDLIGQNEDVVEVIRMAFPRVSEYIDDHPEAITKLMPRLNQLLSDPEARKRLNLGTSKSDVSRIWQED</sequence>
<evidence type="ECO:0000256" key="1">
    <source>
        <dbReference type="SAM" id="Phobius"/>
    </source>
</evidence>
<reference evidence="2" key="1">
    <citation type="journal article" date="2014" name="Front. Microbiol.">
        <title>High frequency of phylogenetically diverse reductive dehalogenase-homologous genes in deep subseafloor sedimentary metagenomes.</title>
        <authorList>
            <person name="Kawai M."/>
            <person name="Futagami T."/>
            <person name="Toyoda A."/>
            <person name="Takaki Y."/>
            <person name="Nishi S."/>
            <person name="Hori S."/>
            <person name="Arai W."/>
            <person name="Tsubouchi T."/>
            <person name="Morono Y."/>
            <person name="Uchiyama I."/>
            <person name="Ito T."/>
            <person name="Fujiyama A."/>
            <person name="Inagaki F."/>
            <person name="Takami H."/>
        </authorList>
    </citation>
    <scope>NUCLEOTIDE SEQUENCE</scope>
    <source>
        <strain evidence="2">Expedition CK06-06</strain>
    </source>
</reference>
<protein>
    <submittedName>
        <fullName evidence="2">Uncharacterized protein</fullName>
    </submittedName>
</protein>
<name>X1MUY8_9ZZZZ</name>
<evidence type="ECO:0000313" key="2">
    <source>
        <dbReference type="EMBL" id="GAI10199.1"/>
    </source>
</evidence>